<dbReference type="Gene3D" id="3.30.230.10">
    <property type="match status" value="1"/>
</dbReference>
<evidence type="ECO:0000256" key="4">
    <source>
        <dbReference type="ARBA" id="ARBA00022840"/>
    </source>
</evidence>
<dbReference type="EMBL" id="JAJEKE010000001">
    <property type="protein sequence ID" value="MCQ1528338.1"/>
    <property type="molecule type" value="Genomic_DNA"/>
</dbReference>
<dbReference type="SUPFAM" id="SSF54211">
    <property type="entry name" value="Ribosomal protein S5 domain 2-like"/>
    <property type="match status" value="1"/>
</dbReference>
<dbReference type="InterPro" id="IPR014721">
    <property type="entry name" value="Ribsml_uS5_D2-typ_fold_subgr"/>
</dbReference>
<sequence>MEARACYPGSIGEVIQGRVKGIDTLLSCPVNLFTNVRIYECKNPFKKTFYPKSSQFLANVLKNWGYTDCIETLDIEICSDIPKGKGFASSTADLCGIYNCLIQLFHRKHDEDELAAECIKVEPTDSIIFKNMTFFDYKTGAYKEQIGSYMEFYLLVFEGNRTVDTIEFNKKSIQPLSQIDDLAELTRHGVKKRSLDHIAKASTESIIRNQHRLRYDLLSEALRLKDVTGGLGIMGAHSGDALAIIYDDIKLMERAFVNAPHFKGYKAYKLRTITEEEFRNPE</sequence>
<feature type="domain" description="GHMP kinase N-terminal" evidence="5">
    <location>
        <begin position="60"/>
        <end position="122"/>
    </location>
</feature>
<comment type="caution">
    <text evidence="6">The sequence shown here is derived from an EMBL/GenBank/DDBJ whole genome shotgun (WGS) entry which is preliminary data.</text>
</comment>
<dbReference type="InterPro" id="IPR020568">
    <property type="entry name" value="Ribosomal_Su5_D2-typ_SF"/>
</dbReference>
<keyword evidence="1" id="KW-0808">Transferase</keyword>
<proteinExistence type="predicted"/>
<dbReference type="GO" id="GO:0016301">
    <property type="term" value="F:kinase activity"/>
    <property type="evidence" value="ECO:0007669"/>
    <property type="project" value="UniProtKB-KW"/>
</dbReference>
<dbReference type="InterPro" id="IPR006204">
    <property type="entry name" value="GHMP_kinase_N_dom"/>
</dbReference>
<keyword evidence="7" id="KW-1185">Reference proteome</keyword>
<accession>A0ABT1NAR5</accession>
<protein>
    <submittedName>
        <fullName evidence="6">Kinase</fullName>
    </submittedName>
</protein>
<dbReference type="Proteomes" id="UP001651880">
    <property type="component" value="Unassembled WGS sequence"/>
</dbReference>
<dbReference type="PANTHER" id="PTHR43527:SF1">
    <property type="entry name" value="L-THREONINE KINASE"/>
    <property type="match status" value="1"/>
</dbReference>
<evidence type="ECO:0000259" key="5">
    <source>
        <dbReference type="Pfam" id="PF00288"/>
    </source>
</evidence>
<keyword evidence="2" id="KW-0547">Nucleotide-binding</keyword>
<evidence type="ECO:0000256" key="1">
    <source>
        <dbReference type="ARBA" id="ARBA00022679"/>
    </source>
</evidence>
<gene>
    <name evidence="6" type="ORF">LJD61_02085</name>
</gene>
<name>A0ABT1NAR5_9FIRM</name>
<reference evidence="6 7" key="1">
    <citation type="submission" date="2021-10" db="EMBL/GenBank/DDBJ databases">
        <title>Lutispora strain m25 sp. nov., a thermophilic, non-spore-forming bacterium isolated from a lab-scale methanogenic bioreactor digesting anaerobic sludge.</title>
        <authorList>
            <person name="El Houari A."/>
            <person name="Mcdonald J."/>
        </authorList>
    </citation>
    <scope>NUCLEOTIDE SEQUENCE [LARGE SCALE GENOMIC DNA]</scope>
    <source>
        <strain evidence="7">m25</strain>
    </source>
</reference>
<keyword evidence="3 6" id="KW-0418">Kinase</keyword>
<dbReference type="RefSeq" id="WP_255225825.1">
    <property type="nucleotide sequence ID" value="NZ_JAJEKE010000001.1"/>
</dbReference>
<evidence type="ECO:0000313" key="7">
    <source>
        <dbReference type="Proteomes" id="UP001651880"/>
    </source>
</evidence>
<evidence type="ECO:0000313" key="6">
    <source>
        <dbReference type="EMBL" id="MCQ1528338.1"/>
    </source>
</evidence>
<dbReference type="Pfam" id="PF00288">
    <property type="entry name" value="GHMP_kinases_N"/>
    <property type="match status" value="1"/>
</dbReference>
<organism evidence="6 7">
    <name type="scientific">Lutispora saccharofermentans</name>
    <dbReference type="NCBI Taxonomy" id="3024236"/>
    <lineage>
        <taxon>Bacteria</taxon>
        <taxon>Bacillati</taxon>
        <taxon>Bacillota</taxon>
        <taxon>Clostridia</taxon>
        <taxon>Lutisporales</taxon>
        <taxon>Lutisporaceae</taxon>
        <taxon>Lutispora</taxon>
    </lineage>
</organism>
<dbReference type="PANTHER" id="PTHR43527">
    <property type="entry name" value="4-DIPHOSPHOCYTIDYL-2-C-METHYL-D-ERYTHRITOL KINASE, CHLOROPLASTIC"/>
    <property type="match status" value="1"/>
</dbReference>
<dbReference type="PIRSF" id="PIRSF033887">
    <property type="entry name" value="PduX"/>
    <property type="match status" value="1"/>
</dbReference>
<dbReference type="InterPro" id="IPR012363">
    <property type="entry name" value="PduX"/>
</dbReference>
<keyword evidence="4" id="KW-0067">ATP-binding</keyword>
<evidence type="ECO:0000256" key="3">
    <source>
        <dbReference type="ARBA" id="ARBA00022777"/>
    </source>
</evidence>
<evidence type="ECO:0000256" key="2">
    <source>
        <dbReference type="ARBA" id="ARBA00022741"/>
    </source>
</evidence>